<proteinExistence type="predicted"/>
<reference evidence="1 2" key="1">
    <citation type="journal article" date="2021" name="Elife">
        <title>Chloroplast acquisition without the gene transfer in kleptoplastic sea slugs, Plakobranchus ocellatus.</title>
        <authorList>
            <person name="Maeda T."/>
            <person name="Takahashi S."/>
            <person name="Yoshida T."/>
            <person name="Shimamura S."/>
            <person name="Takaki Y."/>
            <person name="Nagai Y."/>
            <person name="Toyoda A."/>
            <person name="Suzuki Y."/>
            <person name="Arimoto A."/>
            <person name="Ishii H."/>
            <person name="Satoh N."/>
            <person name="Nishiyama T."/>
            <person name="Hasebe M."/>
            <person name="Maruyama T."/>
            <person name="Minagawa J."/>
            <person name="Obokata J."/>
            <person name="Shigenobu S."/>
        </authorList>
    </citation>
    <scope>NUCLEOTIDE SEQUENCE [LARGE SCALE GENOMIC DNA]</scope>
</reference>
<dbReference type="EMBL" id="BMAT01012169">
    <property type="protein sequence ID" value="GFR87302.1"/>
    <property type="molecule type" value="Genomic_DNA"/>
</dbReference>
<dbReference type="AlphaFoldDB" id="A0AAV4GPJ2"/>
<organism evidence="1 2">
    <name type="scientific">Elysia marginata</name>
    <dbReference type="NCBI Taxonomy" id="1093978"/>
    <lineage>
        <taxon>Eukaryota</taxon>
        <taxon>Metazoa</taxon>
        <taxon>Spiralia</taxon>
        <taxon>Lophotrochozoa</taxon>
        <taxon>Mollusca</taxon>
        <taxon>Gastropoda</taxon>
        <taxon>Heterobranchia</taxon>
        <taxon>Euthyneura</taxon>
        <taxon>Panpulmonata</taxon>
        <taxon>Sacoglossa</taxon>
        <taxon>Placobranchoidea</taxon>
        <taxon>Plakobranchidae</taxon>
        <taxon>Elysia</taxon>
    </lineage>
</organism>
<dbReference type="Proteomes" id="UP000762676">
    <property type="component" value="Unassembled WGS sequence"/>
</dbReference>
<comment type="caution">
    <text evidence="1">The sequence shown here is derived from an EMBL/GenBank/DDBJ whole genome shotgun (WGS) entry which is preliminary data.</text>
</comment>
<evidence type="ECO:0000313" key="1">
    <source>
        <dbReference type="EMBL" id="GFR87302.1"/>
    </source>
</evidence>
<name>A0AAV4GPJ2_9GAST</name>
<keyword evidence="2" id="KW-1185">Reference proteome</keyword>
<accession>A0AAV4GPJ2</accession>
<gene>
    <name evidence="1" type="ORF">ElyMa_006073400</name>
</gene>
<protein>
    <submittedName>
        <fullName evidence="1">Uncharacterized protein</fullName>
    </submittedName>
</protein>
<sequence>MAVKTERCTAIIEQGVVCVSENRAETQRQTFSLSAQLTLITLVIMNLKSKHSRTSPLCYLWPENVSPAKFSLLPPQSPNSLVLLSFVSSNQHNSLFLPARIPVSRGRT</sequence>
<evidence type="ECO:0000313" key="2">
    <source>
        <dbReference type="Proteomes" id="UP000762676"/>
    </source>
</evidence>